<dbReference type="CDD" id="cd00082">
    <property type="entry name" value="HisKA"/>
    <property type="match status" value="1"/>
</dbReference>
<evidence type="ECO:0000256" key="4">
    <source>
        <dbReference type="ARBA" id="ARBA00022679"/>
    </source>
</evidence>
<evidence type="ECO:0000259" key="10">
    <source>
        <dbReference type="PROSITE" id="PS50109"/>
    </source>
</evidence>
<dbReference type="InterPro" id="IPR003661">
    <property type="entry name" value="HisK_dim/P_dom"/>
</dbReference>
<dbReference type="GO" id="GO:0005524">
    <property type="term" value="F:ATP binding"/>
    <property type="evidence" value="ECO:0007669"/>
    <property type="project" value="UniProtKB-KW"/>
</dbReference>
<dbReference type="InterPro" id="IPR000014">
    <property type="entry name" value="PAS"/>
</dbReference>
<dbReference type="InterPro" id="IPR013656">
    <property type="entry name" value="PAS_4"/>
</dbReference>
<dbReference type="InterPro" id="IPR005467">
    <property type="entry name" value="His_kinase_dom"/>
</dbReference>
<dbReference type="SMART" id="SM00388">
    <property type="entry name" value="HisKA"/>
    <property type="match status" value="1"/>
</dbReference>
<keyword evidence="9" id="KW-1133">Transmembrane helix</keyword>
<keyword evidence="5" id="KW-0547">Nucleotide-binding</keyword>
<dbReference type="EC" id="2.7.13.3" evidence="2"/>
<feature type="domain" description="Histidine kinase" evidence="10">
    <location>
        <begin position="270"/>
        <end position="485"/>
    </location>
</feature>
<dbReference type="InterPro" id="IPR004358">
    <property type="entry name" value="Sig_transdc_His_kin-like_C"/>
</dbReference>
<proteinExistence type="predicted"/>
<evidence type="ECO:0000256" key="6">
    <source>
        <dbReference type="ARBA" id="ARBA00022777"/>
    </source>
</evidence>
<dbReference type="PRINTS" id="PR00344">
    <property type="entry name" value="BCTRLSENSOR"/>
</dbReference>
<keyword evidence="3" id="KW-0597">Phosphoprotein</keyword>
<protein>
    <recommendedName>
        <fullName evidence="2">histidine kinase</fullName>
        <ecNumber evidence="2">2.7.13.3</ecNumber>
    </recommendedName>
</protein>
<dbReference type="InterPro" id="IPR003594">
    <property type="entry name" value="HATPase_dom"/>
</dbReference>
<dbReference type="Gene3D" id="3.30.565.10">
    <property type="entry name" value="Histidine kinase-like ATPase, C-terminal domain"/>
    <property type="match status" value="1"/>
</dbReference>
<dbReference type="PROSITE" id="PS50112">
    <property type="entry name" value="PAS"/>
    <property type="match status" value="1"/>
</dbReference>
<evidence type="ECO:0000256" key="2">
    <source>
        <dbReference type="ARBA" id="ARBA00012438"/>
    </source>
</evidence>
<dbReference type="EMBL" id="CP115543">
    <property type="protein sequence ID" value="WNH47569.1"/>
    <property type="molecule type" value="Genomic_DNA"/>
</dbReference>
<feature type="transmembrane region" description="Helical" evidence="9">
    <location>
        <begin position="100"/>
        <end position="118"/>
    </location>
</feature>
<feature type="transmembrane region" description="Helical" evidence="9">
    <location>
        <begin position="30"/>
        <end position="63"/>
    </location>
</feature>
<evidence type="ECO:0000313" key="14">
    <source>
        <dbReference type="Proteomes" id="UP001305421"/>
    </source>
</evidence>
<keyword evidence="9" id="KW-0472">Membrane</keyword>
<dbReference type="SMART" id="SM00387">
    <property type="entry name" value="HATPase_c"/>
    <property type="match status" value="1"/>
</dbReference>
<evidence type="ECO:0000256" key="8">
    <source>
        <dbReference type="ARBA" id="ARBA00023012"/>
    </source>
</evidence>
<dbReference type="PROSITE" id="PS50113">
    <property type="entry name" value="PAC"/>
    <property type="match status" value="1"/>
</dbReference>
<dbReference type="InterPro" id="IPR036097">
    <property type="entry name" value="HisK_dim/P_sf"/>
</dbReference>
<dbReference type="PROSITE" id="PS50109">
    <property type="entry name" value="HIS_KIN"/>
    <property type="match status" value="1"/>
</dbReference>
<dbReference type="SUPFAM" id="SSF55785">
    <property type="entry name" value="PYP-like sensor domain (PAS domain)"/>
    <property type="match status" value="1"/>
</dbReference>
<evidence type="ECO:0000256" key="3">
    <source>
        <dbReference type="ARBA" id="ARBA00022553"/>
    </source>
</evidence>
<evidence type="ECO:0000259" key="11">
    <source>
        <dbReference type="PROSITE" id="PS50112"/>
    </source>
</evidence>
<dbReference type="InterPro" id="IPR000700">
    <property type="entry name" value="PAS-assoc_C"/>
</dbReference>
<dbReference type="Gene3D" id="3.30.450.20">
    <property type="entry name" value="PAS domain"/>
    <property type="match status" value="1"/>
</dbReference>
<dbReference type="SUPFAM" id="SSF47384">
    <property type="entry name" value="Homodimeric domain of signal transducing histidine kinase"/>
    <property type="match status" value="1"/>
</dbReference>
<dbReference type="SMART" id="SM00086">
    <property type="entry name" value="PAC"/>
    <property type="match status" value="1"/>
</dbReference>
<evidence type="ECO:0000259" key="12">
    <source>
        <dbReference type="PROSITE" id="PS50113"/>
    </source>
</evidence>
<dbReference type="InterPro" id="IPR035965">
    <property type="entry name" value="PAS-like_dom_sf"/>
</dbReference>
<evidence type="ECO:0000256" key="5">
    <source>
        <dbReference type="ARBA" id="ARBA00022741"/>
    </source>
</evidence>
<dbReference type="InterPro" id="IPR036890">
    <property type="entry name" value="HATPase_C_sf"/>
</dbReference>
<keyword evidence="8" id="KW-0902">Two-component regulatory system</keyword>
<dbReference type="Gene3D" id="1.10.287.130">
    <property type="match status" value="1"/>
</dbReference>
<name>A0ABY9Y9L8_9GAMM</name>
<evidence type="ECO:0000256" key="7">
    <source>
        <dbReference type="ARBA" id="ARBA00022840"/>
    </source>
</evidence>
<dbReference type="InterPro" id="IPR001610">
    <property type="entry name" value="PAC"/>
</dbReference>
<feature type="domain" description="PAC" evidence="12">
    <location>
        <begin position="196"/>
        <end position="250"/>
    </location>
</feature>
<evidence type="ECO:0000256" key="1">
    <source>
        <dbReference type="ARBA" id="ARBA00000085"/>
    </source>
</evidence>
<dbReference type="Pfam" id="PF08448">
    <property type="entry name" value="PAS_4"/>
    <property type="match status" value="1"/>
</dbReference>
<dbReference type="PANTHER" id="PTHR43065:SF10">
    <property type="entry name" value="PEROXIDE STRESS-ACTIVATED HISTIDINE KINASE MAK3"/>
    <property type="match status" value="1"/>
</dbReference>
<keyword evidence="14" id="KW-1185">Reference proteome</keyword>
<organism evidence="13 14">
    <name type="scientific">Stenotrophomonas aracearum</name>
    <dbReference type="NCBI Taxonomy" id="3003272"/>
    <lineage>
        <taxon>Bacteria</taxon>
        <taxon>Pseudomonadati</taxon>
        <taxon>Pseudomonadota</taxon>
        <taxon>Gammaproteobacteria</taxon>
        <taxon>Lysobacterales</taxon>
        <taxon>Lysobacteraceae</taxon>
        <taxon>Stenotrophomonas</taxon>
    </lineage>
</organism>
<sequence length="491" mass="53082">MPPGQTVPSTRPDRERVVGASPRRRTLFRVAAALLTLGIFLIDVLSTLEGAVAVLYVVAVLLVARTGRRADIVIAAMAGIVLTVVAYVDSHGVNHVGAQTFRALVSLAAIGITAVLALQHQHAMQRLRGQAMLLDLSHDMIFVRDRGGVITFWNRTAAQLYGWSADEAIGQVADVLLSTRYPEAREAVEAALLEHGSWEGTLEQRTREGQWRVLDSRWVIQRDGQGRAAGVMETHTDVTERRKAEDAALRAQAELAHATRVATLGELAATLAHEVNQPLMAVVTNGEAGLRWLHRDTPDLHEVDAAINRTVGEARRASEIVKRVRAFLAKRSTPRETLDTATLIDDAVRLVQHELNREAVQLRVAVAGNLPPLHGDAVQLQQVLVNLLINASQAMAGQDDARQLQVDARAGAPGEVVIHITDSGPGIPEDHLDTLFKPFFTTKPQGMGMGLAICRSTAEAHGGQLSVDNVPGRGARFRLVLATPIPEGMPS</sequence>
<accession>A0ABY9Y9L8</accession>
<keyword evidence="7 13" id="KW-0067">ATP-binding</keyword>
<keyword evidence="6" id="KW-0418">Kinase</keyword>
<evidence type="ECO:0000256" key="9">
    <source>
        <dbReference type="SAM" id="Phobius"/>
    </source>
</evidence>
<feature type="transmembrane region" description="Helical" evidence="9">
    <location>
        <begin position="70"/>
        <end position="88"/>
    </location>
</feature>
<dbReference type="SMART" id="SM00091">
    <property type="entry name" value="PAS"/>
    <property type="match status" value="1"/>
</dbReference>
<dbReference type="SUPFAM" id="SSF55874">
    <property type="entry name" value="ATPase domain of HSP90 chaperone/DNA topoisomerase II/histidine kinase"/>
    <property type="match status" value="1"/>
</dbReference>
<keyword evidence="9" id="KW-0812">Transmembrane</keyword>
<dbReference type="NCBIfam" id="TIGR00229">
    <property type="entry name" value="sensory_box"/>
    <property type="match status" value="1"/>
</dbReference>
<dbReference type="Pfam" id="PF02518">
    <property type="entry name" value="HATPase_c"/>
    <property type="match status" value="1"/>
</dbReference>
<comment type="catalytic activity">
    <reaction evidence="1">
        <text>ATP + protein L-histidine = ADP + protein N-phospho-L-histidine.</text>
        <dbReference type="EC" id="2.7.13.3"/>
    </reaction>
</comment>
<gene>
    <name evidence="13" type="ORF">PDM28_12820</name>
</gene>
<dbReference type="Proteomes" id="UP001305421">
    <property type="component" value="Chromosome"/>
</dbReference>
<dbReference type="PANTHER" id="PTHR43065">
    <property type="entry name" value="SENSOR HISTIDINE KINASE"/>
    <property type="match status" value="1"/>
</dbReference>
<dbReference type="RefSeq" id="WP_311182325.1">
    <property type="nucleotide sequence ID" value="NZ_CP115543.1"/>
</dbReference>
<evidence type="ECO:0000313" key="13">
    <source>
        <dbReference type="EMBL" id="WNH47569.1"/>
    </source>
</evidence>
<feature type="domain" description="PAS" evidence="11">
    <location>
        <begin position="133"/>
        <end position="192"/>
    </location>
</feature>
<dbReference type="CDD" id="cd00130">
    <property type="entry name" value="PAS"/>
    <property type="match status" value="1"/>
</dbReference>
<keyword evidence="4" id="KW-0808">Transferase</keyword>
<reference evidence="13 14" key="1">
    <citation type="submission" date="2022-12" db="EMBL/GenBank/DDBJ databases">
        <title>Two new species, Stenotrophomonas aracearum and Stenotrophomonas oahuensis, isolated from Anthurium (Araceae family) in Hawaii.</title>
        <authorList>
            <person name="Chunag S.C."/>
            <person name="Dobhal S."/>
            <person name="Alvarez A."/>
            <person name="Arif M."/>
        </authorList>
    </citation>
    <scope>NUCLEOTIDE SEQUENCE [LARGE SCALE GENOMIC DNA]</scope>
    <source>
        <strain evidence="13 14">A5588</strain>
    </source>
</reference>